<dbReference type="EMBL" id="JAHCVK010000001">
    <property type="protein sequence ID" value="MBT0651504.1"/>
    <property type="molecule type" value="Genomic_DNA"/>
</dbReference>
<dbReference type="InterPro" id="IPR004564">
    <property type="entry name" value="OM_lipoprot_carrier_LolA-like"/>
</dbReference>
<keyword evidence="4" id="KW-1185">Reference proteome</keyword>
<dbReference type="CDD" id="cd16325">
    <property type="entry name" value="LolA"/>
    <property type="match status" value="1"/>
</dbReference>
<dbReference type="Proteomes" id="UP000756860">
    <property type="component" value="Unassembled WGS sequence"/>
</dbReference>
<protein>
    <submittedName>
        <fullName evidence="3">Outer membrane lipoprotein carrier protein LolA</fullName>
    </submittedName>
</protein>
<dbReference type="Gene3D" id="2.50.20.10">
    <property type="entry name" value="Lipoprotein localisation LolA/LolB/LppX"/>
    <property type="match status" value="1"/>
</dbReference>
<comment type="caution">
    <text evidence="3">The sequence shown here is derived from an EMBL/GenBank/DDBJ whole genome shotgun (WGS) entry which is preliminary data.</text>
</comment>
<evidence type="ECO:0000256" key="2">
    <source>
        <dbReference type="SAM" id="SignalP"/>
    </source>
</evidence>
<gene>
    <name evidence="3" type="ORF">KI810_00410</name>
</gene>
<evidence type="ECO:0000313" key="4">
    <source>
        <dbReference type="Proteomes" id="UP000756860"/>
    </source>
</evidence>
<sequence>MPRLLVSLMMVAVMIQGAAAAELKDVVDTLEQGYRVLADLQADFAQRTTIAAMKREERGGGELFLKKPAGANAMFRFNYSKPKQQIISNGKTVWYYLPDNRQVMVMEMAAMFEGGNGVALNYLAGMGSVSRDFTISFAGDGRDRKGNYVLDLVPKKPSQGLARLQLTIAAAAVDRFLVEHKPDMPFPILTSVVYDQLGNKTTIDYSRVKVNRGVGSNRFTFKVPAGVEVIKNR</sequence>
<dbReference type="RefSeq" id="WP_214173518.1">
    <property type="nucleotide sequence ID" value="NZ_JAHCVK010000001.1"/>
</dbReference>
<keyword evidence="3" id="KW-0449">Lipoprotein</keyword>
<keyword evidence="1 2" id="KW-0732">Signal</keyword>
<dbReference type="PANTHER" id="PTHR35869">
    <property type="entry name" value="OUTER-MEMBRANE LIPOPROTEIN CARRIER PROTEIN"/>
    <property type="match status" value="1"/>
</dbReference>
<name>A0ABS5S815_9BACT</name>
<accession>A0ABS5S815</accession>
<dbReference type="InterPro" id="IPR029046">
    <property type="entry name" value="LolA/LolB/LppX"/>
</dbReference>
<proteinExistence type="predicted"/>
<dbReference type="SUPFAM" id="SSF89392">
    <property type="entry name" value="Prokaryotic lipoproteins and lipoprotein localization factors"/>
    <property type="match status" value="1"/>
</dbReference>
<evidence type="ECO:0000313" key="3">
    <source>
        <dbReference type="EMBL" id="MBT0651504.1"/>
    </source>
</evidence>
<dbReference type="PANTHER" id="PTHR35869:SF1">
    <property type="entry name" value="OUTER-MEMBRANE LIPOPROTEIN CARRIER PROTEIN"/>
    <property type="match status" value="1"/>
</dbReference>
<feature type="signal peptide" evidence="2">
    <location>
        <begin position="1"/>
        <end position="20"/>
    </location>
</feature>
<dbReference type="Pfam" id="PF03548">
    <property type="entry name" value="LolA"/>
    <property type="match status" value="1"/>
</dbReference>
<reference evidence="3 4" key="1">
    <citation type="submission" date="2021-05" db="EMBL/GenBank/DDBJ databases">
        <title>The draft genome of Geobacter luticola JCM 17780.</title>
        <authorList>
            <person name="Xu Z."/>
            <person name="Masuda Y."/>
            <person name="Itoh H."/>
            <person name="Senoo K."/>
        </authorList>
    </citation>
    <scope>NUCLEOTIDE SEQUENCE [LARGE SCALE GENOMIC DNA]</scope>
    <source>
        <strain evidence="3 4">JCM 17780</strain>
    </source>
</reference>
<feature type="chain" id="PRO_5047251892" evidence="2">
    <location>
        <begin position="21"/>
        <end position="233"/>
    </location>
</feature>
<organism evidence="3 4">
    <name type="scientific">Geomobilimonas luticola</name>
    <dbReference type="NCBI Taxonomy" id="1114878"/>
    <lineage>
        <taxon>Bacteria</taxon>
        <taxon>Pseudomonadati</taxon>
        <taxon>Thermodesulfobacteriota</taxon>
        <taxon>Desulfuromonadia</taxon>
        <taxon>Geobacterales</taxon>
        <taxon>Geobacteraceae</taxon>
        <taxon>Geomobilimonas</taxon>
    </lineage>
</organism>
<evidence type="ECO:0000256" key="1">
    <source>
        <dbReference type="ARBA" id="ARBA00022729"/>
    </source>
</evidence>